<feature type="disulfide bond" evidence="26">
    <location>
        <begin position="1299"/>
        <end position="1311"/>
    </location>
</feature>
<evidence type="ECO:0000256" key="2">
    <source>
        <dbReference type="ARBA" id="ARBA00004158"/>
    </source>
</evidence>
<evidence type="ECO:0000256" key="13">
    <source>
        <dbReference type="ARBA" id="ARBA00022583"/>
    </source>
</evidence>
<dbReference type="Pfam" id="PF15901">
    <property type="entry name" value="Sortilin_C"/>
    <property type="match status" value="1"/>
</dbReference>
<feature type="disulfide bond" evidence="26">
    <location>
        <begin position="1124"/>
        <end position="1142"/>
    </location>
</feature>
<comment type="similarity">
    <text evidence="8">Belongs to the VPS10-related sortilin family. SORL1 subfamily.</text>
</comment>
<dbReference type="SUPFAM" id="SSF49265">
    <property type="entry name" value="Fibronectin type III"/>
    <property type="match status" value="3"/>
</dbReference>
<feature type="disulfide bond" evidence="26">
    <location>
        <begin position="1220"/>
        <end position="1235"/>
    </location>
</feature>
<evidence type="ECO:0000256" key="19">
    <source>
        <dbReference type="ARBA" id="ARBA00023136"/>
    </source>
</evidence>
<keyword evidence="11" id="KW-1003">Cell membrane</keyword>
<dbReference type="InterPro" id="IPR011042">
    <property type="entry name" value="6-blade_b-propeller_TolB-like"/>
</dbReference>
<dbReference type="SUPFAM" id="SSF57424">
    <property type="entry name" value="LDL receptor-like module"/>
    <property type="match status" value="9"/>
</dbReference>
<evidence type="ECO:0000256" key="28">
    <source>
        <dbReference type="SAM" id="Phobius"/>
    </source>
</evidence>
<keyword evidence="22" id="KW-0325">Glycoprotein</keyword>
<dbReference type="Gene3D" id="2.10.70.80">
    <property type="match status" value="1"/>
</dbReference>
<evidence type="ECO:0000256" key="10">
    <source>
        <dbReference type="ARBA" id="ARBA00022448"/>
    </source>
</evidence>
<dbReference type="InterPro" id="IPR013783">
    <property type="entry name" value="Ig-like_fold"/>
</dbReference>
<keyword evidence="20 26" id="KW-1015">Disulfide bond</keyword>
<keyword evidence="17" id="KW-0256">Endoplasmic reticulum</keyword>
<feature type="disulfide bond" evidence="26">
    <location>
        <begin position="1175"/>
        <end position="1190"/>
    </location>
</feature>
<accession>A0ABD1F3H5</accession>
<feature type="disulfide bond" evidence="26">
    <location>
        <begin position="1117"/>
        <end position="1129"/>
    </location>
</feature>
<dbReference type="InterPro" id="IPR006581">
    <property type="entry name" value="VPS10"/>
</dbReference>
<feature type="disulfide bond" evidence="26">
    <location>
        <begin position="1365"/>
        <end position="1383"/>
    </location>
</feature>
<organism evidence="31 32">
    <name type="scientific">Hypothenemus hampei</name>
    <name type="common">Coffee berry borer</name>
    <dbReference type="NCBI Taxonomy" id="57062"/>
    <lineage>
        <taxon>Eukaryota</taxon>
        <taxon>Metazoa</taxon>
        <taxon>Ecdysozoa</taxon>
        <taxon>Arthropoda</taxon>
        <taxon>Hexapoda</taxon>
        <taxon>Insecta</taxon>
        <taxon>Pterygota</taxon>
        <taxon>Neoptera</taxon>
        <taxon>Endopterygota</taxon>
        <taxon>Coleoptera</taxon>
        <taxon>Polyphaga</taxon>
        <taxon>Cucujiformia</taxon>
        <taxon>Curculionidae</taxon>
        <taxon>Scolytinae</taxon>
        <taxon>Hypothenemus</taxon>
    </lineage>
</organism>
<feature type="repeat" description="LDL-receptor class B" evidence="27">
    <location>
        <begin position="930"/>
        <end position="974"/>
    </location>
</feature>
<keyword evidence="23" id="KW-0968">Cytoplasmic vesicle</keyword>
<evidence type="ECO:0000256" key="6">
    <source>
        <dbReference type="ARBA" id="ARBA00004480"/>
    </source>
</evidence>
<dbReference type="SMART" id="SM00192">
    <property type="entry name" value="LDLa"/>
    <property type="match status" value="9"/>
</dbReference>
<dbReference type="CDD" id="cd00112">
    <property type="entry name" value="LDLa"/>
    <property type="match status" value="9"/>
</dbReference>
<dbReference type="GO" id="GO:0005789">
    <property type="term" value="C:endoplasmic reticulum membrane"/>
    <property type="evidence" value="ECO:0007669"/>
    <property type="project" value="UniProtKB-SubCell"/>
</dbReference>
<feature type="signal peptide" evidence="29">
    <location>
        <begin position="1"/>
        <end position="18"/>
    </location>
</feature>
<dbReference type="PROSITE" id="PS50068">
    <property type="entry name" value="LDLRA_2"/>
    <property type="match status" value="9"/>
</dbReference>
<gene>
    <name evidence="31" type="ORF">ABEB36_004494</name>
</gene>
<evidence type="ECO:0000256" key="18">
    <source>
        <dbReference type="ARBA" id="ARBA00023034"/>
    </source>
</evidence>
<dbReference type="GO" id="GO:0030658">
    <property type="term" value="C:transport vesicle membrane"/>
    <property type="evidence" value="ECO:0007669"/>
    <property type="project" value="UniProtKB-SubCell"/>
</dbReference>
<evidence type="ECO:0000256" key="15">
    <source>
        <dbReference type="ARBA" id="ARBA00022737"/>
    </source>
</evidence>
<sequence>MRHLIIVCLFSLPYVINANNYYPNGHRKSLYGANDALFEGQTFNFFLDDDPYETSDQSGRNRRASGTEHDNQTVLVDTKINSLNDSHKQLMVRWVGEGSKVIICLARDSLISLYETKTPNPSAVFISYDDGDTYENKTDQFKLPNGSYAVLDKFYNHPKYNSYFVFTDIIHNMLYITTNHGKSIMGTQLKFTPSELSFDEMQPHIIVALDKNDTLNRLWITEDFGQTFRSAHEFVKAFYMFKDGDVNKVLVHRNEPNGLGSIVHSSNLFRNRMSEVYATNIQDFFIKNDYFFTTRNNSKGGLDLYVSFKLGKQLPCIFDTTLPILNFFIADVTGPRALVVVNHSPVSSHLYVSDNLNGKDGKVSFTLSLEDVFAFFPNKTWQGTLLSHTAEEAFADLYKVEGLSGIYIASKLISKPTGNSLGPQNLASLITFDHGASWRKIQPPTVDVEFQDTGCLITKNCSLHLSQKFSQLYPESRSIPILSSKSAPGTIIATGVLGHNLKGHSGVYISVDAGLTWKQTLRELYYFNMGDHGGILSAVKLFKVKRETRHILYSIDEGENWDQIQFNNEDIRLYGLMTEPGENTTVFTMFGSLPKEHRWIIMKIDFAKVFPAKCEDKDYKMWSPSFADENRSYIPCLMGEQITYQRRLRHSRCLNGLDYVRVISKTQCDCDANDFECDFGFKKIPGQFSRCVRDANLTTYDPYRRPDSCPHGHFYMRTKGYRKISGDNCIDGFEQHYLPDSVPCPFKKVSDFLLFAQRDNISRFDLVSRKLEVLPLKTLKNVIAIDFDFENNCVYWADINLDTINRQCLNNGSKMETLVSKDLVSIEGMAYDWISKTLYFVDGTRSKIELIRTDINHSGRMRKTILDETVLKKPRGIAIHPQAGYLYWTDWSAENPSVNRANLNGLSSKALFGKDKVEWPNGITVDYIANRIYWVEARRDYIGSSDLHGDDFVEVVHGSNVVAHPFAVAVFKNNIYWDDWKKNAIFTSDKDLYKGIDVVVSDLPGLMDLKVYANGLQIGKNGCANANCSHICVGLPKNGYACLCPDGMIAAKDGMSCLCPGGAPPMPNGTCSTVGSSCSSNHFSCGNGLCVPNGWKCDGENDCGDNSDEMRCGTAPCPVTFHMCSDGKCLPHYWRCDFDMDCADGSDEINCPKQNCTESQFQCDNGRCISKNWRCDGENDCRDNSDERNCDPDRPAECKGEDEFQCISGAVTCIPNTWKCDDEPDCRDGSDEVNCSNNICSEVQFSCGPPTNRCIFKTWVCDGDLDCADGRDEANCTATVKPDQSKPNIDAFASKNRSCQDWMFKCGNDRCIPTWWKCDEVDDCGDGSDEVNCSKVTRPVVPTTTPPMPPKKPDNVVCGNNQFRCQKGHCILSSWLCDGSYDCPDGEDEQDCEGITSCSRDQFKCSQDGSCIPRSKVCNGVPDCPDMTDEAYCRDQYLPNEPATPSCSVGFFPCDEGSCYPLSVLCDGKRDCLDGYDEKDCSTRQRVYQVMQMKTDIQGSSDESSLLLYWAISITDKTPVKLEYLPSISKSGENKWRNESWTEKTEYLFTNLQPYTFYNMTIYVREKSKMIVFPPAKYYIAHTLEGVPSPPVNVQAKQLNGSQIMITWDQPIKPNGIIKNYKIIWSAEDVSPILLFLQGNWTSHILSGDFLHGVTYTFYIIASNARYQSNRSESAKLVFDGATVVHKVENVKFIEKNTTVEMSWNYKGDVDGFAINVTTYTLIYPKLPSLTTTDRNITLTLAPGLTYSIQIFAYRNGLEGPRSHYQVSTHGNRLPVIDIVQIMTLKDVGTTVKLSWQRPEKVGKVVWEYGVYYGLLISTLFEPAKYQTTNLSATITNLMACETYYFAVGLVGPYGIGPLPHTHTQAVTTLSNPKAPPKNVRVQADENDRLKMVISWQPSCGDKSTNTSYIISITEKATKRNWMIKVNNKLSHTLAVETGGIYSITVFTNVPSATVSEPVVYEAPPIYPPMELQVYPEWNGSFFVHWREQDVKLNSPFSYEVLVQEGATLNETTAQKFLVDRPPFMYTNDSASTYTFAVRIKTKKGFRSILSKTQSKVARNLNEPKTSSFNLTAILVPTLFSLISLICIIAFLVIRNRRLHNSFVRFANSHYNSRSGAATFDDNALEEEDSPRIVGFSDDEPLVVA</sequence>
<feature type="disulfide bond" evidence="26">
    <location>
        <begin position="1306"/>
        <end position="1324"/>
    </location>
</feature>
<keyword evidence="28" id="KW-0812">Transmembrane</keyword>
<dbReference type="Pfam" id="PF25814">
    <property type="entry name" value="fn3_SORL1"/>
    <property type="match status" value="1"/>
</dbReference>
<dbReference type="FunFam" id="2.120.10.30:FF:000241">
    <property type="entry name" value="Low-density lipoprotein receptor-related protein 6"/>
    <property type="match status" value="1"/>
</dbReference>
<evidence type="ECO:0000256" key="9">
    <source>
        <dbReference type="ARBA" id="ARBA00013467"/>
    </source>
</evidence>
<evidence type="ECO:0000256" key="29">
    <source>
        <dbReference type="SAM" id="SignalP"/>
    </source>
</evidence>
<keyword evidence="13" id="KW-0254">Endocytosis</keyword>
<proteinExistence type="inferred from homology"/>
<evidence type="ECO:0000313" key="31">
    <source>
        <dbReference type="EMBL" id="KAL1509813.1"/>
    </source>
</evidence>
<dbReference type="InterPro" id="IPR057841">
    <property type="entry name" value="FN3_SORL1"/>
</dbReference>
<keyword evidence="12" id="KW-0245">EGF-like domain</keyword>
<feature type="disulfide bond" evidence="26">
    <location>
        <begin position="1377"/>
        <end position="1392"/>
    </location>
</feature>
<feature type="disulfide bond" evidence="26">
    <location>
        <begin position="1418"/>
        <end position="1433"/>
    </location>
</feature>
<keyword evidence="15" id="KW-0677">Repeat</keyword>
<dbReference type="InterPro" id="IPR000033">
    <property type="entry name" value="LDLR_classB_rpt"/>
</dbReference>
<keyword evidence="10" id="KW-0813">Transport</keyword>
<feature type="domain" description="Fibronectin type-III" evidence="30">
    <location>
        <begin position="1590"/>
        <end position="1682"/>
    </location>
</feature>
<dbReference type="PROSITE" id="PS01209">
    <property type="entry name" value="LDLRA_1"/>
    <property type="match status" value="3"/>
</dbReference>
<comment type="caution">
    <text evidence="26">Lacks conserved residue(s) required for the propagation of feature annotation.</text>
</comment>
<evidence type="ECO:0000256" key="11">
    <source>
        <dbReference type="ARBA" id="ARBA00022475"/>
    </source>
</evidence>
<evidence type="ECO:0000256" key="1">
    <source>
        <dbReference type="ARBA" id="ARBA00004115"/>
    </source>
</evidence>
<feature type="disulfide bond" evidence="26">
    <location>
        <begin position="1318"/>
        <end position="1333"/>
    </location>
</feature>
<feature type="domain" description="Fibronectin type-III" evidence="30">
    <location>
        <begin position="1775"/>
        <end position="1872"/>
    </location>
</feature>
<comment type="caution">
    <text evidence="31">The sequence shown here is derived from an EMBL/GenBank/DDBJ whole genome shotgun (WGS) entry which is preliminary data.</text>
</comment>
<dbReference type="SMART" id="SM00181">
    <property type="entry name" value="EGF"/>
    <property type="match status" value="6"/>
</dbReference>
<dbReference type="SMART" id="SM00135">
    <property type="entry name" value="LY"/>
    <property type="match status" value="5"/>
</dbReference>
<evidence type="ECO:0000259" key="30">
    <source>
        <dbReference type="PROSITE" id="PS50853"/>
    </source>
</evidence>
<dbReference type="Gene3D" id="4.10.400.10">
    <property type="entry name" value="Low-density Lipoprotein Receptor"/>
    <property type="match status" value="8"/>
</dbReference>
<dbReference type="Gene3D" id="3.30.60.270">
    <property type="match status" value="1"/>
</dbReference>
<evidence type="ECO:0000256" key="20">
    <source>
        <dbReference type="ARBA" id="ARBA00023157"/>
    </source>
</evidence>
<feature type="chain" id="PRO_5044771686" description="Sortilin-related receptor" evidence="29">
    <location>
        <begin position="19"/>
        <end position="2145"/>
    </location>
</feature>
<dbReference type="PROSITE" id="PS50853">
    <property type="entry name" value="FN3"/>
    <property type="match status" value="2"/>
</dbReference>
<evidence type="ECO:0000313" key="32">
    <source>
        <dbReference type="Proteomes" id="UP001566132"/>
    </source>
</evidence>
<keyword evidence="18" id="KW-0333">Golgi apparatus</keyword>
<evidence type="ECO:0000256" key="14">
    <source>
        <dbReference type="ARBA" id="ARBA00022729"/>
    </source>
</evidence>
<dbReference type="Pfam" id="PF00057">
    <property type="entry name" value="Ldl_recept_a"/>
    <property type="match status" value="9"/>
</dbReference>
<evidence type="ECO:0000256" key="12">
    <source>
        <dbReference type="ARBA" id="ARBA00022536"/>
    </source>
</evidence>
<dbReference type="PROSITE" id="PS51120">
    <property type="entry name" value="LDLRB"/>
    <property type="match status" value="3"/>
</dbReference>
<feature type="disulfide bond" evidence="26">
    <location>
        <begin position="1097"/>
        <end position="1112"/>
    </location>
</feature>
<dbReference type="FunFam" id="4.10.400.10:FF:000065">
    <property type="entry name" value="Transmembrane protease serine 7"/>
    <property type="match status" value="2"/>
</dbReference>
<evidence type="ECO:0000256" key="22">
    <source>
        <dbReference type="ARBA" id="ARBA00023180"/>
    </source>
</evidence>
<dbReference type="SUPFAM" id="SSF63825">
    <property type="entry name" value="YWTD domain"/>
    <property type="match status" value="1"/>
</dbReference>
<feature type="disulfide bond" evidence="26">
    <location>
        <begin position="1163"/>
        <end position="1181"/>
    </location>
</feature>
<dbReference type="Gene3D" id="2.120.10.30">
    <property type="entry name" value="TolB, C-terminal domain"/>
    <property type="match status" value="1"/>
</dbReference>
<evidence type="ECO:0000256" key="5">
    <source>
        <dbReference type="ARBA" id="ARBA00004393"/>
    </source>
</evidence>
<evidence type="ECO:0000256" key="24">
    <source>
        <dbReference type="ARBA" id="ARBA00029896"/>
    </source>
</evidence>
<dbReference type="Pfam" id="PF15902">
    <property type="entry name" value="Sortilin-Vps10"/>
    <property type="match status" value="1"/>
</dbReference>
<feature type="repeat" description="LDL-receptor class B" evidence="27">
    <location>
        <begin position="884"/>
        <end position="929"/>
    </location>
</feature>
<keyword evidence="28" id="KW-1133">Transmembrane helix</keyword>
<evidence type="ECO:0000256" key="23">
    <source>
        <dbReference type="ARBA" id="ARBA00023329"/>
    </source>
</evidence>
<dbReference type="InterPro" id="IPR036116">
    <property type="entry name" value="FN3_sf"/>
</dbReference>
<feature type="disulfide bond" evidence="26">
    <location>
        <begin position="1078"/>
        <end position="1090"/>
    </location>
</feature>
<dbReference type="SUPFAM" id="SSF57196">
    <property type="entry name" value="EGF/Laminin"/>
    <property type="match status" value="1"/>
</dbReference>
<dbReference type="InterPro" id="IPR023415">
    <property type="entry name" value="LDLR_class-A_CS"/>
</dbReference>
<feature type="disulfide bond" evidence="26">
    <location>
        <begin position="1454"/>
        <end position="1472"/>
    </location>
</feature>
<keyword evidence="32" id="KW-1185">Reference proteome</keyword>
<name>A0ABD1F3H5_HYPHA</name>
<keyword evidence="16" id="KW-0967">Endosome</keyword>
<feature type="transmembrane region" description="Helical" evidence="28">
    <location>
        <begin position="2069"/>
        <end position="2094"/>
    </location>
</feature>
<feature type="disulfide bond" evidence="26">
    <location>
        <begin position="1261"/>
        <end position="1276"/>
    </location>
</feature>
<evidence type="ECO:0000256" key="4">
    <source>
        <dbReference type="ARBA" id="ARBA00004212"/>
    </source>
</evidence>
<feature type="disulfide bond" evidence="26">
    <location>
        <begin position="1358"/>
        <end position="1370"/>
    </location>
</feature>
<keyword evidence="19 28" id="KW-0472">Membrane</keyword>
<dbReference type="GO" id="GO:0031901">
    <property type="term" value="C:early endosome membrane"/>
    <property type="evidence" value="ECO:0007669"/>
    <property type="project" value="UniProtKB-SubCell"/>
</dbReference>
<dbReference type="Gene3D" id="2.60.40.10">
    <property type="entry name" value="Immunoglobulins"/>
    <property type="match status" value="2"/>
</dbReference>
<dbReference type="Pfam" id="PF00041">
    <property type="entry name" value="fn3"/>
    <property type="match status" value="1"/>
</dbReference>
<feature type="disulfide bond" evidence="26">
    <location>
        <begin position="1136"/>
        <end position="1151"/>
    </location>
</feature>
<dbReference type="InterPro" id="IPR031778">
    <property type="entry name" value="Sortilin_N"/>
</dbReference>
<keyword evidence="14 29" id="KW-0732">Signal</keyword>
<dbReference type="InterPro" id="IPR003961">
    <property type="entry name" value="FN3_dom"/>
</dbReference>
<dbReference type="PANTHER" id="PTHR12106:SF27">
    <property type="entry name" value="SORTILIN-RELATED RECEPTOR"/>
    <property type="match status" value="1"/>
</dbReference>
<evidence type="ECO:0000256" key="3">
    <source>
        <dbReference type="ARBA" id="ARBA00004162"/>
    </source>
</evidence>
<feature type="disulfide bond" evidence="26">
    <location>
        <begin position="1085"/>
        <end position="1103"/>
    </location>
</feature>
<dbReference type="CDD" id="cd00063">
    <property type="entry name" value="FN3"/>
    <property type="match status" value="3"/>
</dbReference>
<dbReference type="Pfam" id="PF00058">
    <property type="entry name" value="Ldl_recept_b"/>
    <property type="match status" value="1"/>
</dbReference>
<evidence type="ECO:0000256" key="25">
    <source>
        <dbReference type="ARBA" id="ARBA00032450"/>
    </source>
</evidence>
<feature type="disulfide bond" evidence="26">
    <location>
        <begin position="1447"/>
        <end position="1459"/>
    </location>
</feature>
<reference evidence="31 32" key="1">
    <citation type="submission" date="2024-05" db="EMBL/GenBank/DDBJ databases">
        <title>Genetic variation in Jamaican populations of the coffee berry borer (Hypothenemus hampei).</title>
        <authorList>
            <person name="Errbii M."/>
            <person name="Myrie A."/>
        </authorList>
    </citation>
    <scope>NUCLEOTIDE SEQUENCE [LARGE SCALE GENOMIC DNA]</scope>
    <source>
        <strain evidence="31">JA-Hopewell-2020-01-JO</strain>
        <tissue evidence="31">Whole body</tissue>
    </source>
</reference>
<dbReference type="Gene3D" id="2.40.128.620">
    <property type="match status" value="1"/>
</dbReference>
<evidence type="ECO:0000256" key="17">
    <source>
        <dbReference type="ARBA" id="ARBA00022824"/>
    </source>
</evidence>
<dbReference type="PRINTS" id="PR00261">
    <property type="entry name" value="LDLRECEPTOR"/>
</dbReference>
<feature type="disulfide bond" evidence="26">
    <location>
        <begin position="1466"/>
        <end position="1481"/>
    </location>
</feature>
<dbReference type="PANTHER" id="PTHR12106">
    <property type="entry name" value="SORTILIN RELATED"/>
    <property type="match status" value="1"/>
</dbReference>
<dbReference type="GO" id="GO:0005794">
    <property type="term" value="C:Golgi apparatus"/>
    <property type="evidence" value="ECO:0007669"/>
    <property type="project" value="UniProtKB-SubCell"/>
</dbReference>
<protein>
    <recommendedName>
        <fullName evidence="9">Sortilin-related receptor</fullName>
    </recommendedName>
    <alternativeName>
        <fullName evidence="24">Low-density lipoprotein receptor relative with 11 ligand-binding repeats</fullName>
    </alternativeName>
    <alternativeName>
        <fullName evidence="25">Sorting protein-related receptor containing LDLR class A repeats</fullName>
    </alternativeName>
</protein>
<dbReference type="GO" id="GO:0006897">
    <property type="term" value="P:endocytosis"/>
    <property type="evidence" value="ECO:0007669"/>
    <property type="project" value="UniProtKB-KW"/>
</dbReference>
<evidence type="ECO:0000256" key="7">
    <source>
        <dbReference type="ARBA" id="ARBA00004545"/>
    </source>
</evidence>
<dbReference type="InterPro" id="IPR036055">
    <property type="entry name" value="LDL_receptor-like_sf"/>
</dbReference>
<evidence type="ECO:0000256" key="21">
    <source>
        <dbReference type="ARBA" id="ARBA00023170"/>
    </source>
</evidence>
<evidence type="ECO:0000256" key="26">
    <source>
        <dbReference type="PROSITE-ProRule" id="PRU00124"/>
    </source>
</evidence>
<evidence type="ECO:0000256" key="27">
    <source>
        <dbReference type="PROSITE-ProRule" id="PRU00461"/>
    </source>
</evidence>
<feature type="disulfide bond" evidence="26">
    <location>
        <begin position="1156"/>
        <end position="1168"/>
    </location>
</feature>
<dbReference type="GO" id="GO:0005886">
    <property type="term" value="C:plasma membrane"/>
    <property type="evidence" value="ECO:0007669"/>
    <property type="project" value="UniProtKB-SubCell"/>
</dbReference>
<dbReference type="Proteomes" id="UP001566132">
    <property type="component" value="Unassembled WGS sequence"/>
</dbReference>
<dbReference type="SMART" id="SM00060">
    <property type="entry name" value="FN3"/>
    <property type="match status" value="6"/>
</dbReference>
<dbReference type="FunFam" id="3.30.60.270:FF:000002">
    <property type="entry name" value="Sortilin-related receptor isoform A"/>
    <property type="match status" value="1"/>
</dbReference>
<dbReference type="GO" id="GO:0055038">
    <property type="term" value="C:recycling endosome membrane"/>
    <property type="evidence" value="ECO:0007669"/>
    <property type="project" value="UniProtKB-SubCell"/>
</dbReference>
<dbReference type="InterPro" id="IPR031777">
    <property type="entry name" value="Sortilin_C"/>
</dbReference>
<dbReference type="InterPro" id="IPR002172">
    <property type="entry name" value="LDrepeatLR_classA_rpt"/>
</dbReference>
<dbReference type="GO" id="GO:0032585">
    <property type="term" value="C:multivesicular body membrane"/>
    <property type="evidence" value="ECO:0007669"/>
    <property type="project" value="UniProtKB-SubCell"/>
</dbReference>
<dbReference type="SMART" id="SM00602">
    <property type="entry name" value="VPS10"/>
    <property type="match status" value="1"/>
</dbReference>
<keyword evidence="21" id="KW-0675">Receptor</keyword>
<comment type="subcellular location">
    <subcellularLocation>
        <location evidence="3">Cell membrane</location>
        <topology evidence="3">Single-pass membrane protein</topology>
    </subcellularLocation>
    <subcellularLocation>
        <location evidence="4">Cytoplasmic vesicle</location>
        <location evidence="4">Secretory vesicle membrane</location>
        <topology evidence="4">Single-pass type I membrane protein</topology>
    </subcellularLocation>
    <subcellularLocation>
        <location evidence="2">Early endosome membrane</location>
        <topology evidence="2">Single-pass type I membrane protein</topology>
    </subcellularLocation>
    <subcellularLocation>
        <location evidence="1">Endoplasmic reticulum membrane</location>
        <topology evidence="1">Single-pass type I membrane protein</topology>
    </subcellularLocation>
    <subcellularLocation>
        <location evidence="7">Endosome</location>
        <location evidence="7">Multivesicular body membrane</location>
        <topology evidence="7">Single-pass type I membrane protein</topology>
    </subcellularLocation>
    <subcellularLocation>
        <location evidence="5">Golgi apparatus</location>
        <location evidence="5">trans-Golgi network membrane</location>
        <topology evidence="5">Single-pass type I membrane protein</topology>
    </subcellularLocation>
    <subcellularLocation>
        <location evidence="6">Recycling endosome membrane</location>
        <topology evidence="6">Single-pass type I membrane protein</topology>
    </subcellularLocation>
</comment>
<dbReference type="InterPro" id="IPR000742">
    <property type="entry name" value="EGF"/>
</dbReference>
<dbReference type="SUPFAM" id="SSF110296">
    <property type="entry name" value="Oligoxyloglucan reducing end-specific cellobiohydrolase"/>
    <property type="match status" value="1"/>
</dbReference>
<feature type="repeat" description="LDL-receptor class B" evidence="27">
    <location>
        <begin position="792"/>
        <end position="835"/>
    </location>
</feature>
<dbReference type="InterPro" id="IPR050310">
    <property type="entry name" value="VPS10-sortilin"/>
</dbReference>
<evidence type="ECO:0000256" key="8">
    <source>
        <dbReference type="ARBA" id="ARBA00007041"/>
    </source>
</evidence>
<dbReference type="EMBL" id="JBDJPC010000003">
    <property type="protein sequence ID" value="KAL1509813.1"/>
    <property type="molecule type" value="Genomic_DNA"/>
</dbReference>
<evidence type="ECO:0000256" key="16">
    <source>
        <dbReference type="ARBA" id="ARBA00022753"/>
    </source>
</evidence>